<evidence type="ECO:0000313" key="12">
    <source>
        <dbReference type="EMBL" id="CCO21386.1"/>
    </source>
</evidence>
<dbReference type="PANTHER" id="PTHR43227:SF9">
    <property type="entry name" value="SN-GLYCEROL-3-PHOSPHATE TRANSPORT SYSTEM PERMEASE PROTEIN UGPA"/>
    <property type="match status" value="1"/>
</dbReference>
<feature type="domain" description="ABC transmembrane type-1" evidence="11">
    <location>
        <begin position="71"/>
        <end position="284"/>
    </location>
</feature>
<evidence type="ECO:0000256" key="2">
    <source>
        <dbReference type="ARBA" id="ARBA00011557"/>
    </source>
</evidence>
<evidence type="ECO:0000256" key="7">
    <source>
        <dbReference type="ARBA" id="ARBA00022989"/>
    </source>
</evidence>
<proteinExistence type="predicted"/>
<protein>
    <recommendedName>
        <fullName evidence="9">sn-glycerol-3-phosphate transport system permease protein UgpA</fullName>
    </recommendedName>
</protein>
<keyword evidence="4" id="KW-1003">Cell membrane</keyword>
<dbReference type="Pfam" id="PF00528">
    <property type="entry name" value="BPD_transp_1"/>
    <property type="match status" value="1"/>
</dbReference>
<dbReference type="SUPFAM" id="SSF161098">
    <property type="entry name" value="MetI-like"/>
    <property type="match status" value="1"/>
</dbReference>
<dbReference type="CDD" id="cd06261">
    <property type="entry name" value="TM_PBP2"/>
    <property type="match status" value="1"/>
</dbReference>
<dbReference type="EMBL" id="HF548295">
    <property type="protein sequence ID" value="CCO21386.1"/>
    <property type="molecule type" value="Genomic_DNA"/>
</dbReference>
<dbReference type="InterPro" id="IPR000515">
    <property type="entry name" value="MetI-like"/>
</dbReference>
<evidence type="ECO:0000256" key="9">
    <source>
        <dbReference type="ARBA" id="ARBA00040780"/>
    </source>
</evidence>
<evidence type="ECO:0000256" key="6">
    <source>
        <dbReference type="ARBA" id="ARBA00022692"/>
    </source>
</evidence>
<dbReference type="InterPro" id="IPR050809">
    <property type="entry name" value="UgpAE/MalFG_permease"/>
</dbReference>
<evidence type="ECO:0000256" key="10">
    <source>
        <dbReference type="SAM" id="Phobius"/>
    </source>
</evidence>
<dbReference type="GO" id="GO:0055085">
    <property type="term" value="P:transmembrane transport"/>
    <property type="evidence" value="ECO:0007669"/>
    <property type="project" value="InterPro"/>
</dbReference>
<feature type="transmembrane region" description="Helical" evidence="10">
    <location>
        <begin position="108"/>
        <end position="129"/>
    </location>
</feature>
<feature type="transmembrane region" description="Helical" evidence="10">
    <location>
        <begin position="208"/>
        <end position="227"/>
    </location>
</feature>
<gene>
    <name evidence="12" type="ORF">BN138_574</name>
</gene>
<sequence>MPNRSVFGSTWLPYLLVLPQLLIVFIFFYWPTMRGLWWSFTIEQPFGGGSVFVGLENFALLFSNPEYHQSIRVTAIFVTVCTALAMASGLTLAFMADRNLKGTRFMRPLLIWPYAVAAPAAAIAFHFIFNPAVGYAGLVNSIFGWKIWNPDLDGFDALILIIICAAWKSVAYNFLFLLAGFQALPASLLEAAALDGSGPLRRFRDIQLPLLGPTLFFLTVVNVTDFFTDSFGIVHVMTGGGPGGSTNVMVHKIYADGFIGLDLSGSAAQSLVLMAIVIILTILQFRLVERRVHYAG</sequence>
<feature type="transmembrane region" description="Helical" evidence="10">
    <location>
        <begin position="71"/>
        <end position="96"/>
    </location>
</feature>
<evidence type="ECO:0000256" key="5">
    <source>
        <dbReference type="ARBA" id="ARBA00022519"/>
    </source>
</evidence>
<dbReference type="PROSITE" id="PS50928">
    <property type="entry name" value="ABC_TM1"/>
    <property type="match status" value="1"/>
</dbReference>
<comment type="subunit">
    <text evidence="2">The complex is composed of two ATP-binding proteins (UgpC), two transmembrane proteins (UgpA and UgpE) and a solute-binding protein (UgpB).</text>
</comment>
<evidence type="ECO:0000256" key="4">
    <source>
        <dbReference type="ARBA" id="ARBA00022475"/>
    </source>
</evidence>
<dbReference type="GO" id="GO:0005886">
    <property type="term" value="C:plasma membrane"/>
    <property type="evidence" value="ECO:0007669"/>
    <property type="project" value="UniProtKB-SubCell"/>
</dbReference>
<reference evidence="12" key="1">
    <citation type="submission" date="2012-10" db="EMBL/GenBank/DDBJ databases">
        <authorList>
            <person name="Sandrine L."/>
        </authorList>
    </citation>
    <scope>NUCLEOTIDE SEQUENCE</scope>
</reference>
<evidence type="ECO:0000256" key="8">
    <source>
        <dbReference type="ARBA" id="ARBA00023136"/>
    </source>
</evidence>
<dbReference type="PANTHER" id="PTHR43227">
    <property type="entry name" value="BLL4140 PROTEIN"/>
    <property type="match status" value="1"/>
</dbReference>
<feature type="transmembrane region" description="Helical" evidence="10">
    <location>
        <begin position="12"/>
        <end position="30"/>
    </location>
</feature>
<keyword evidence="5" id="KW-0997">Cell inner membrane</keyword>
<keyword evidence="8 10" id="KW-0472">Membrane</keyword>
<reference evidence="12" key="2">
    <citation type="journal article" date="2013" name="Biotechnol. Biofuels">
        <title>Mining for hemicellulases in the fungus-growing termite Pseudacanthotermes militaris using functional metagenomics.</title>
        <authorList>
            <person name="Bastien G."/>
            <person name="Arnal G."/>
            <person name="Bozonnet S."/>
            <person name="Laguerre S."/>
            <person name="Ferreira F."/>
            <person name="Faure R."/>
            <person name="Henrissat B."/>
            <person name="Lefevre F."/>
            <person name="Robe P."/>
            <person name="Bouchez O."/>
            <person name="Noirot C."/>
            <person name="Dumon C."/>
            <person name="O'Donohue M."/>
        </authorList>
    </citation>
    <scope>NUCLEOTIDE SEQUENCE</scope>
</reference>
<dbReference type="AlphaFoldDB" id="S0DGH2"/>
<feature type="transmembrane region" description="Helical" evidence="10">
    <location>
        <begin position="157"/>
        <end position="179"/>
    </location>
</feature>
<dbReference type="Gene3D" id="1.10.3720.10">
    <property type="entry name" value="MetI-like"/>
    <property type="match status" value="1"/>
</dbReference>
<evidence type="ECO:0000259" key="11">
    <source>
        <dbReference type="PROSITE" id="PS50928"/>
    </source>
</evidence>
<keyword evidence="6 10" id="KW-0812">Transmembrane</keyword>
<dbReference type="InterPro" id="IPR035906">
    <property type="entry name" value="MetI-like_sf"/>
</dbReference>
<keyword evidence="7 10" id="KW-1133">Transmembrane helix</keyword>
<evidence type="ECO:0000256" key="3">
    <source>
        <dbReference type="ARBA" id="ARBA00022448"/>
    </source>
</evidence>
<comment type="subcellular location">
    <subcellularLocation>
        <location evidence="1">Cell inner membrane</location>
        <topology evidence="1">Multi-pass membrane protein</topology>
    </subcellularLocation>
</comment>
<keyword evidence="3" id="KW-0813">Transport</keyword>
<feature type="transmembrane region" description="Helical" evidence="10">
    <location>
        <begin position="267"/>
        <end position="288"/>
    </location>
</feature>
<name>S0DGH2_9ZZZZ</name>
<organism evidence="12">
    <name type="scientific">termite gut metagenome</name>
    <dbReference type="NCBI Taxonomy" id="433724"/>
    <lineage>
        <taxon>unclassified sequences</taxon>
        <taxon>metagenomes</taxon>
        <taxon>organismal metagenomes</taxon>
    </lineage>
</organism>
<evidence type="ECO:0000256" key="1">
    <source>
        <dbReference type="ARBA" id="ARBA00004429"/>
    </source>
</evidence>
<accession>S0DGH2</accession>